<dbReference type="Proteomes" id="UP000035058">
    <property type="component" value="Unassembled WGS sequence"/>
</dbReference>
<sequence>MISALEYAYANYGSTATLHSLLPEMKFTPASAWYDADEASCREAMASRILLRSESPLPPFVSNVVAQYFTISSIEPIRLAEIDTSLDVTALPEALVLSHSTDLDGYLCVDEGSYVASNLDLHLRRSQLAYRTPSGQSALAILTATATSEMWGFIETELQELEQQWLSATIRPVIP</sequence>
<reference evidence="1 2" key="1">
    <citation type="submission" date="2012-08" db="EMBL/GenBank/DDBJ databases">
        <title>Whole genome shotgun sequence of Gordonia namibiensis NBRC 108229.</title>
        <authorList>
            <person name="Isaki-Nakamura S."/>
            <person name="Hosoyama A."/>
            <person name="Tsuchikane K."/>
            <person name="Katsumata H."/>
            <person name="Baba S."/>
            <person name="Yamazaki S."/>
            <person name="Fujita N."/>
        </authorList>
    </citation>
    <scope>NUCLEOTIDE SEQUENCE [LARGE SCALE GENOMIC DNA]</scope>
    <source>
        <strain evidence="1 2">NBRC 108229</strain>
    </source>
</reference>
<evidence type="ECO:0000313" key="1">
    <source>
        <dbReference type="EMBL" id="GAC02604.1"/>
    </source>
</evidence>
<organism evidence="1 2">
    <name type="scientific">Gordonia namibiensis NBRC 108229</name>
    <dbReference type="NCBI Taxonomy" id="1208314"/>
    <lineage>
        <taxon>Bacteria</taxon>
        <taxon>Bacillati</taxon>
        <taxon>Actinomycetota</taxon>
        <taxon>Actinomycetes</taxon>
        <taxon>Mycobacteriales</taxon>
        <taxon>Gordoniaceae</taxon>
        <taxon>Gordonia</taxon>
    </lineage>
</organism>
<comment type="caution">
    <text evidence="1">The sequence shown here is derived from an EMBL/GenBank/DDBJ whole genome shotgun (WGS) entry which is preliminary data.</text>
</comment>
<gene>
    <name evidence="1" type="ORF">GONAM_56_00760</name>
</gene>
<dbReference type="RefSeq" id="WP_006868736.1">
    <property type="nucleotide sequence ID" value="NZ_BAHE01000056.1"/>
</dbReference>
<protein>
    <submittedName>
        <fullName evidence="1">Uncharacterized protein</fullName>
    </submittedName>
</protein>
<evidence type="ECO:0000313" key="2">
    <source>
        <dbReference type="Proteomes" id="UP000035058"/>
    </source>
</evidence>
<proteinExistence type="predicted"/>
<keyword evidence="2" id="KW-1185">Reference proteome</keyword>
<name>K6W227_9ACTN</name>
<dbReference type="EMBL" id="BAHE01000056">
    <property type="protein sequence ID" value="GAC02604.1"/>
    <property type="molecule type" value="Genomic_DNA"/>
</dbReference>
<accession>K6W227</accession>
<dbReference type="AlphaFoldDB" id="K6W227"/>